<dbReference type="PANTHER" id="PTHR22981">
    <property type="entry name" value="3-HYDROXYISOBUTYRATE DEHYDROGENASE-RELATED"/>
    <property type="match status" value="1"/>
</dbReference>
<dbReference type="InterPro" id="IPR008927">
    <property type="entry name" value="6-PGluconate_DH-like_C_sf"/>
</dbReference>
<evidence type="ECO:0000259" key="10">
    <source>
        <dbReference type="Pfam" id="PF14833"/>
    </source>
</evidence>
<organism evidence="11 12">
    <name type="scientific">Zasmidium cellare ATCC 36951</name>
    <dbReference type="NCBI Taxonomy" id="1080233"/>
    <lineage>
        <taxon>Eukaryota</taxon>
        <taxon>Fungi</taxon>
        <taxon>Dikarya</taxon>
        <taxon>Ascomycota</taxon>
        <taxon>Pezizomycotina</taxon>
        <taxon>Dothideomycetes</taxon>
        <taxon>Dothideomycetidae</taxon>
        <taxon>Mycosphaerellales</taxon>
        <taxon>Mycosphaerellaceae</taxon>
        <taxon>Zasmidium</taxon>
    </lineage>
</organism>
<evidence type="ECO:0000313" key="12">
    <source>
        <dbReference type="Proteomes" id="UP000799537"/>
    </source>
</evidence>
<dbReference type="AlphaFoldDB" id="A0A6A6BV87"/>
<dbReference type="InterPro" id="IPR015815">
    <property type="entry name" value="HIBADH-related"/>
</dbReference>
<keyword evidence="6" id="KW-0520">NAD</keyword>
<evidence type="ECO:0000256" key="3">
    <source>
        <dbReference type="ARBA" id="ARBA00012991"/>
    </source>
</evidence>
<dbReference type="Gene3D" id="3.40.50.720">
    <property type="entry name" value="NAD(P)-binding Rossmann-like Domain"/>
    <property type="match status" value="1"/>
</dbReference>
<dbReference type="GO" id="GO:0005739">
    <property type="term" value="C:mitochondrion"/>
    <property type="evidence" value="ECO:0007669"/>
    <property type="project" value="TreeGrafter"/>
</dbReference>
<dbReference type="InterPro" id="IPR013328">
    <property type="entry name" value="6PGD_dom2"/>
</dbReference>
<accession>A0A6A6BV87</accession>
<keyword evidence="4" id="KW-0101">Branched-chain amino acid catabolism</keyword>
<feature type="active site" evidence="8">
    <location>
        <position position="192"/>
    </location>
</feature>
<evidence type="ECO:0000256" key="5">
    <source>
        <dbReference type="ARBA" id="ARBA00023002"/>
    </source>
</evidence>
<dbReference type="PANTHER" id="PTHR22981:SF7">
    <property type="entry name" value="3-HYDROXYISOBUTYRATE DEHYDROGENASE, MITOCHONDRIAL"/>
    <property type="match status" value="1"/>
</dbReference>
<dbReference type="SUPFAM" id="SSF48179">
    <property type="entry name" value="6-phosphogluconate dehydrogenase C-terminal domain-like"/>
    <property type="match status" value="1"/>
</dbReference>
<protein>
    <recommendedName>
        <fullName evidence="3">3-hydroxyisobutyrate dehydrogenase</fullName>
        <ecNumber evidence="3">1.1.1.31</ecNumber>
    </recommendedName>
</protein>
<evidence type="ECO:0000259" key="9">
    <source>
        <dbReference type="Pfam" id="PF03446"/>
    </source>
</evidence>
<dbReference type="GO" id="GO:0008442">
    <property type="term" value="F:3-hydroxyisobutyrate dehydrogenase activity"/>
    <property type="evidence" value="ECO:0007669"/>
    <property type="project" value="UniProtKB-EC"/>
</dbReference>
<feature type="domain" description="3-hydroxyisobutyrate dehydrogenase-like NAD-binding" evidence="10">
    <location>
        <begin position="186"/>
        <end position="299"/>
    </location>
</feature>
<dbReference type="Gene3D" id="1.10.1040.10">
    <property type="entry name" value="N-(1-d-carboxylethyl)-l-norvaline Dehydrogenase, domain 2"/>
    <property type="match status" value="1"/>
</dbReference>
<dbReference type="GO" id="GO:0051287">
    <property type="term" value="F:NAD binding"/>
    <property type="evidence" value="ECO:0007669"/>
    <property type="project" value="InterPro"/>
</dbReference>
<dbReference type="InterPro" id="IPR029154">
    <property type="entry name" value="HIBADH-like_NADP-bd"/>
</dbReference>
<feature type="domain" description="6-phosphogluconate dehydrogenase NADP-binding" evidence="9">
    <location>
        <begin position="12"/>
        <end position="181"/>
    </location>
</feature>
<gene>
    <name evidence="11" type="ORF">M409DRAFT_71524</name>
</gene>
<keyword evidence="5" id="KW-0560">Oxidoreductase</keyword>
<dbReference type="InterPro" id="IPR006115">
    <property type="entry name" value="6PGDH_NADP-bd"/>
</dbReference>
<dbReference type="InterPro" id="IPR002204">
    <property type="entry name" value="3-OH-isobutyrate_DH-rel_CS"/>
</dbReference>
<dbReference type="PROSITE" id="PS00895">
    <property type="entry name" value="3_HYDROXYISOBUT_DH"/>
    <property type="match status" value="1"/>
</dbReference>
<comment type="similarity">
    <text evidence="2">Belongs to the HIBADH-related family. 3-hydroxyisobutyrate dehydrogenase subfamily.</text>
</comment>
<dbReference type="OrthoDB" id="21615at2759"/>
<evidence type="ECO:0000256" key="7">
    <source>
        <dbReference type="ARBA" id="ARBA00049197"/>
    </source>
</evidence>
<keyword evidence="12" id="KW-1185">Reference proteome</keyword>
<dbReference type="PIRSF" id="PIRSF000103">
    <property type="entry name" value="HIBADH"/>
    <property type="match status" value="1"/>
</dbReference>
<evidence type="ECO:0000256" key="1">
    <source>
        <dbReference type="ARBA" id="ARBA00005109"/>
    </source>
</evidence>
<comment type="pathway">
    <text evidence="1">Amino-acid degradation; L-valine degradation.</text>
</comment>
<comment type="catalytic activity">
    <reaction evidence="7">
        <text>3-hydroxy-2-methylpropanoate + NAD(+) = 2-methyl-3-oxopropanoate + NADH + H(+)</text>
        <dbReference type="Rhea" id="RHEA:17681"/>
        <dbReference type="ChEBI" id="CHEBI:11805"/>
        <dbReference type="ChEBI" id="CHEBI:15378"/>
        <dbReference type="ChEBI" id="CHEBI:57540"/>
        <dbReference type="ChEBI" id="CHEBI:57700"/>
        <dbReference type="ChEBI" id="CHEBI:57945"/>
        <dbReference type="EC" id="1.1.1.31"/>
    </reaction>
</comment>
<dbReference type="Proteomes" id="UP000799537">
    <property type="component" value="Unassembled WGS sequence"/>
</dbReference>
<dbReference type="InterPro" id="IPR036291">
    <property type="entry name" value="NAD(P)-bd_dom_sf"/>
</dbReference>
<evidence type="ECO:0000313" key="11">
    <source>
        <dbReference type="EMBL" id="KAF2158671.1"/>
    </source>
</evidence>
<evidence type="ECO:0000256" key="6">
    <source>
        <dbReference type="ARBA" id="ARBA00023027"/>
    </source>
</evidence>
<dbReference type="GeneID" id="54572483"/>
<sequence length="328" mass="34678">METTSTTPSGYGFIGLGNMGFGMALNLRRKMPKDSTLSVCELDEGRRKTFKEQASAFGLVDVLDSPKELASVSDVILTSLPFAKAVSDVFEDPSTGLLAGSPNGSDKLFIDLSTIEVSAALAVGDAVAKSEAGVFIDAPVSGGIPAADNGTLSLMVGGRREDFDRALPVLETIGRKESIFYCGKAGAGLAAKQINNYIANVSFLALGEGMNTGIRYGLDPKVLADIINTSSGMCWNSLHMNPVKGVQPNSSASRNFEGGFKTELAHDVTSMAVQLMNDVGAKHVLGNVIKDVYDRAIESPHCKGKECRSIYRLLVEDDGKGLGTTKIE</sequence>
<dbReference type="Pfam" id="PF03446">
    <property type="entry name" value="NAD_binding_2"/>
    <property type="match status" value="1"/>
</dbReference>
<dbReference type="EMBL" id="ML993652">
    <property type="protein sequence ID" value="KAF2158671.1"/>
    <property type="molecule type" value="Genomic_DNA"/>
</dbReference>
<evidence type="ECO:0000256" key="8">
    <source>
        <dbReference type="PIRSR" id="PIRSR000103-1"/>
    </source>
</evidence>
<proteinExistence type="inferred from homology"/>
<dbReference type="Pfam" id="PF14833">
    <property type="entry name" value="NAD_binding_11"/>
    <property type="match status" value="1"/>
</dbReference>
<dbReference type="SUPFAM" id="SSF51735">
    <property type="entry name" value="NAD(P)-binding Rossmann-fold domains"/>
    <property type="match status" value="1"/>
</dbReference>
<name>A0A6A6BV87_ZASCE</name>
<dbReference type="EC" id="1.1.1.31" evidence="3"/>
<evidence type="ECO:0000256" key="4">
    <source>
        <dbReference type="ARBA" id="ARBA00022456"/>
    </source>
</evidence>
<evidence type="ECO:0000256" key="2">
    <source>
        <dbReference type="ARBA" id="ARBA00006013"/>
    </source>
</evidence>
<dbReference type="GO" id="GO:0050661">
    <property type="term" value="F:NADP binding"/>
    <property type="evidence" value="ECO:0007669"/>
    <property type="project" value="InterPro"/>
</dbReference>
<reference evidence="11" key="1">
    <citation type="journal article" date="2020" name="Stud. Mycol.">
        <title>101 Dothideomycetes genomes: a test case for predicting lifestyles and emergence of pathogens.</title>
        <authorList>
            <person name="Haridas S."/>
            <person name="Albert R."/>
            <person name="Binder M."/>
            <person name="Bloem J."/>
            <person name="Labutti K."/>
            <person name="Salamov A."/>
            <person name="Andreopoulos B."/>
            <person name="Baker S."/>
            <person name="Barry K."/>
            <person name="Bills G."/>
            <person name="Bluhm B."/>
            <person name="Cannon C."/>
            <person name="Castanera R."/>
            <person name="Culley D."/>
            <person name="Daum C."/>
            <person name="Ezra D."/>
            <person name="Gonzalez J."/>
            <person name="Henrissat B."/>
            <person name="Kuo A."/>
            <person name="Liang C."/>
            <person name="Lipzen A."/>
            <person name="Lutzoni F."/>
            <person name="Magnuson J."/>
            <person name="Mondo S."/>
            <person name="Nolan M."/>
            <person name="Ohm R."/>
            <person name="Pangilinan J."/>
            <person name="Park H.-J."/>
            <person name="Ramirez L."/>
            <person name="Alfaro M."/>
            <person name="Sun H."/>
            <person name="Tritt A."/>
            <person name="Yoshinaga Y."/>
            <person name="Zwiers L.-H."/>
            <person name="Turgeon B."/>
            <person name="Goodwin S."/>
            <person name="Spatafora J."/>
            <person name="Crous P."/>
            <person name="Grigoriev I."/>
        </authorList>
    </citation>
    <scope>NUCLEOTIDE SEQUENCE</scope>
    <source>
        <strain evidence="11">ATCC 36951</strain>
    </source>
</reference>
<dbReference type="GO" id="GO:0006574">
    <property type="term" value="P:L-valine catabolic process"/>
    <property type="evidence" value="ECO:0007669"/>
    <property type="project" value="TreeGrafter"/>
</dbReference>
<dbReference type="RefSeq" id="XP_033659560.1">
    <property type="nucleotide sequence ID" value="XM_033819211.1"/>
</dbReference>